<keyword evidence="1" id="KW-0732">Signal</keyword>
<evidence type="ECO:0000256" key="1">
    <source>
        <dbReference type="SAM" id="SignalP"/>
    </source>
</evidence>
<evidence type="ECO:0000313" key="5">
    <source>
        <dbReference type="Proteomes" id="UP000516786"/>
    </source>
</evidence>
<accession>A0A1X0ZK24</accession>
<gene>
    <name evidence="2" type="ORF">B7H17_25465</name>
    <name evidence="3" type="ORF">ID616_30790</name>
</gene>
<reference evidence="2 4" key="1">
    <citation type="submission" date="2017-04" db="EMBL/GenBank/DDBJ databases">
        <title>Presence of VIM-2 positive Pseudomonas species in chickens and their surrounding environment.</title>
        <authorList>
            <person name="Zhang R."/>
        </authorList>
    </citation>
    <scope>NUCLEOTIDE SEQUENCE [LARGE SCALE GENOMIC DNA]</scope>
    <source>
        <strain evidence="2 4">DZ-C18</strain>
    </source>
</reference>
<dbReference type="EMBL" id="NBWC01000049">
    <property type="protein sequence ID" value="ORL58875.1"/>
    <property type="molecule type" value="Genomic_DNA"/>
</dbReference>
<sequence length="264" mass="29084">MRMTTLAALVAAVLATPVFANEECNRSPRTVVYDNSPVDVYISNDTQRAEVVFPESYLFGVNPENPEGLELYPSPIKNKLAFNSHDAQYVGLVTVDGASGKTYQVNLITRPGCADSQVSIETQAPVDQSKLARNGKGNVKGLMNYLFDGTVPNGYRKNNFSKLTKQQRVVFRQGSVEFSLQSQVIGPKYVGTTYEVVNRGRTAFKLAIDQIDYSNKAVRESIGVARQVSMLPTSRILGPSPEYVSEIYGDSHRGLLFIVSEKTK</sequence>
<dbReference type="Proteomes" id="UP000516786">
    <property type="component" value="Plasmid pZXPA-20-602k"/>
</dbReference>
<evidence type="ECO:0000313" key="3">
    <source>
        <dbReference type="EMBL" id="QOD01610.1"/>
    </source>
</evidence>
<keyword evidence="3" id="KW-0614">Plasmid</keyword>
<feature type="chain" id="PRO_5011905270" description="Conjugal transfer protein TraK" evidence="1">
    <location>
        <begin position="21"/>
        <end position="264"/>
    </location>
</feature>
<protein>
    <recommendedName>
        <fullName evidence="6">Conjugal transfer protein TraK</fullName>
    </recommendedName>
</protein>
<reference evidence="3 5" key="2">
    <citation type="submission" date="2020-09" db="EMBL/GenBank/DDBJ databases">
        <title>Co-existence of a novel multidrug-resistance efflux pump with carbapenem resistance gene blaVIM-2 in one megaplasmid in Pseudomonas putida.</title>
        <authorList>
            <person name="Peng K."/>
            <person name="Li R."/>
        </authorList>
    </citation>
    <scope>NUCLEOTIDE SEQUENCE [LARGE SCALE GENOMIC DNA]</scope>
    <source>
        <strain evidence="3 5">ZXPA-20</strain>
        <plasmid evidence="3 5">pZXPA-20-602k</plasmid>
    </source>
</reference>
<dbReference type="AlphaFoldDB" id="A0A1X0ZK24"/>
<feature type="signal peptide" evidence="1">
    <location>
        <begin position="1"/>
        <end position="20"/>
    </location>
</feature>
<dbReference type="EMBL" id="CP061724">
    <property type="protein sequence ID" value="QOD01610.1"/>
    <property type="molecule type" value="Genomic_DNA"/>
</dbReference>
<organism evidence="2 4">
    <name type="scientific">Pseudomonas putida</name>
    <name type="common">Arthrobacter siderocapsulatus</name>
    <dbReference type="NCBI Taxonomy" id="303"/>
    <lineage>
        <taxon>Bacteria</taxon>
        <taxon>Pseudomonadati</taxon>
        <taxon>Pseudomonadota</taxon>
        <taxon>Gammaproteobacteria</taxon>
        <taxon>Pseudomonadales</taxon>
        <taxon>Pseudomonadaceae</taxon>
        <taxon>Pseudomonas</taxon>
    </lineage>
</organism>
<evidence type="ECO:0008006" key="6">
    <source>
        <dbReference type="Google" id="ProtNLM"/>
    </source>
</evidence>
<proteinExistence type="predicted"/>
<geneLocation type="plasmid" evidence="3 5">
    <name>pZXPA-20-602k</name>
</geneLocation>
<evidence type="ECO:0000313" key="2">
    <source>
        <dbReference type="EMBL" id="ORL58875.1"/>
    </source>
</evidence>
<dbReference type="OrthoDB" id="6921115at2"/>
<dbReference type="Proteomes" id="UP000193675">
    <property type="component" value="Unassembled WGS sequence"/>
</dbReference>
<name>A0A1X0ZK24_PSEPU</name>
<evidence type="ECO:0000313" key="4">
    <source>
        <dbReference type="Proteomes" id="UP000193675"/>
    </source>
</evidence>